<keyword evidence="1" id="KW-1133">Transmembrane helix</keyword>
<dbReference type="KEGG" id="bvq:FHE72_19245"/>
<protein>
    <submittedName>
        <fullName evidence="2">Uncharacterized protein</fullName>
    </submittedName>
</protein>
<dbReference type="RefSeq" id="WP_159362699.1">
    <property type="nucleotide sequence ID" value="NZ_CP047394.1"/>
</dbReference>
<dbReference type="Proteomes" id="UP000465062">
    <property type="component" value="Chromosome"/>
</dbReference>
<feature type="transmembrane region" description="Helical" evidence="1">
    <location>
        <begin position="20"/>
        <end position="40"/>
    </location>
</feature>
<proteinExistence type="predicted"/>
<feature type="transmembrane region" description="Helical" evidence="1">
    <location>
        <begin position="116"/>
        <end position="136"/>
    </location>
</feature>
<keyword evidence="1" id="KW-0812">Transmembrane</keyword>
<organism evidence="2 3">
    <name type="scientific">Rossellomorea vietnamensis</name>
    <dbReference type="NCBI Taxonomy" id="218284"/>
    <lineage>
        <taxon>Bacteria</taxon>
        <taxon>Bacillati</taxon>
        <taxon>Bacillota</taxon>
        <taxon>Bacilli</taxon>
        <taxon>Bacillales</taxon>
        <taxon>Bacillaceae</taxon>
        <taxon>Rossellomorea</taxon>
    </lineage>
</organism>
<feature type="transmembrane region" description="Helical" evidence="1">
    <location>
        <begin position="88"/>
        <end position="104"/>
    </location>
</feature>
<evidence type="ECO:0000256" key="1">
    <source>
        <dbReference type="SAM" id="Phobius"/>
    </source>
</evidence>
<dbReference type="AlphaFoldDB" id="A0A6I6UVW1"/>
<keyword evidence="1" id="KW-0472">Membrane</keyword>
<reference evidence="2 3" key="1">
    <citation type="submission" date="2019-06" db="EMBL/GenBank/DDBJ databases">
        <title>An operon consisting of a P-type ATPase gene and a transcriptional regular gene given the different cadmium resistance in Bacillus vietamensis 151-6 and Bacillus marisflavi 151-25.</title>
        <authorList>
            <person name="Yu X."/>
        </authorList>
    </citation>
    <scope>NUCLEOTIDE SEQUENCE [LARGE SCALE GENOMIC DNA]</scope>
    <source>
        <strain evidence="2 3">151-6</strain>
    </source>
</reference>
<name>A0A6I6UVW1_9BACI</name>
<accession>A0A6I6UVW1</accession>
<feature type="transmembrane region" description="Helical" evidence="1">
    <location>
        <begin position="52"/>
        <end position="76"/>
    </location>
</feature>
<dbReference type="EMBL" id="CP047394">
    <property type="protein sequence ID" value="QHE62900.1"/>
    <property type="molecule type" value="Genomic_DNA"/>
</dbReference>
<gene>
    <name evidence="2" type="ORF">FHE72_19245</name>
</gene>
<feature type="transmembrane region" description="Helical" evidence="1">
    <location>
        <begin position="142"/>
        <end position="162"/>
    </location>
</feature>
<sequence length="164" mass="17887">MVLFIILEFIPHIIGKYDYTGVLLGSTSAVVFFYALTRLTDRQISTSRRLPFIAMISGFILHSIPTGFSIGVTSAIDGILAMKQLKGMFIHHLGEGVGIAGLLFKQGNEVRFDSGGASVIVITLVFYFSVLAGTNYQVNEHIANWVVGVALGSLLYALMHLFET</sequence>
<evidence type="ECO:0000313" key="2">
    <source>
        <dbReference type="EMBL" id="QHE62900.1"/>
    </source>
</evidence>
<evidence type="ECO:0000313" key="3">
    <source>
        <dbReference type="Proteomes" id="UP000465062"/>
    </source>
</evidence>